<keyword evidence="3" id="KW-1185">Reference proteome</keyword>
<name>A0AAV5UJI7_9BILA</name>
<dbReference type="Proteomes" id="UP001432027">
    <property type="component" value="Unassembled WGS sequence"/>
</dbReference>
<comment type="caution">
    <text evidence="2">The sequence shown here is derived from an EMBL/GenBank/DDBJ whole genome shotgun (WGS) entry which is preliminary data.</text>
</comment>
<dbReference type="AlphaFoldDB" id="A0AAV5UJI7"/>
<sequence>RLMIGPKIEVIMRSLVKFPIDEIFRDTENPVGLRRVWVVWTAGVGGGARLLLPRCPDSRRLFGLVVSFGGARSSPSPSPEDELDDELGDRSLQVDRRLVSTLAILCRIETTHRSVRERGRSGIE</sequence>
<evidence type="ECO:0000313" key="3">
    <source>
        <dbReference type="Proteomes" id="UP001432027"/>
    </source>
</evidence>
<organism evidence="2 3">
    <name type="scientific">Pristionchus entomophagus</name>
    <dbReference type="NCBI Taxonomy" id="358040"/>
    <lineage>
        <taxon>Eukaryota</taxon>
        <taxon>Metazoa</taxon>
        <taxon>Ecdysozoa</taxon>
        <taxon>Nematoda</taxon>
        <taxon>Chromadorea</taxon>
        <taxon>Rhabditida</taxon>
        <taxon>Rhabditina</taxon>
        <taxon>Diplogasteromorpha</taxon>
        <taxon>Diplogasteroidea</taxon>
        <taxon>Neodiplogasteridae</taxon>
        <taxon>Pristionchus</taxon>
    </lineage>
</organism>
<gene>
    <name evidence="2" type="ORF">PENTCL1PPCAC_28682</name>
</gene>
<reference evidence="2" key="1">
    <citation type="submission" date="2023-10" db="EMBL/GenBank/DDBJ databases">
        <title>Genome assembly of Pristionchus species.</title>
        <authorList>
            <person name="Yoshida K."/>
            <person name="Sommer R.J."/>
        </authorList>
    </citation>
    <scope>NUCLEOTIDE SEQUENCE</scope>
    <source>
        <strain evidence="2">RS0144</strain>
    </source>
</reference>
<dbReference type="EMBL" id="BTSX01000006">
    <property type="protein sequence ID" value="GMT06508.1"/>
    <property type="molecule type" value="Genomic_DNA"/>
</dbReference>
<evidence type="ECO:0000256" key="1">
    <source>
        <dbReference type="SAM" id="MobiDB-lite"/>
    </source>
</evidence>
<protein>
    <submittedName>
        <fullName evidence="2">Uncharacterized protein</fullName>
    </submittedName>
</protein>
<accession>A0AAV5UJI7</accession>
<feature type="non-terminal residue" evidence="2">
    <location>
        <position position="124"/>
    </location>
</feature>
<feature type="region of interest" description="Disordered" evidence="1">
    <location>
        <begin position="70"/>
        <end position="89"/>
    </location>
</feature>
<proteinExistence type="predicted"/>
<evidence type="ECO:0000313" key="2">
    <source>
        <dbReference type="EMBL" id="GMT06508.1"/>
    </source>
</evidence>
<feature type="non-terminal residue" evidence="2">
    <location>
        <position position="1"/>
    </location>
</feature>